<reference evidence="4" key="1">
    <citation type="journal article" date="2019" name="Int. J. Syst. Evol. Microbiol.">
        <title>The Global Catalogue of Microorganisms (GCM) 10K type strain sequencing project: providing services to taxonomists for standard genome sequencing and annotation.</title>
        <authorList>
            <consortium name="The Broad Institute Genomics Platform"/>
            <consortium name="The Broad Institute Genome Sequencing Center for Infectious Disease"/>
            <person name="Wu L."/>
            <person name="Ma J."/>
        </authorList>
    </citation>
    <scope>NUCLEOTIDE SEQUENCE [LARGE SCALE GENOMIC DNA]</scope>
    <source>
        <strain evidence="4">CGMCC 4.7237</strain>
    </source>
</reference>
<accession>A0ABV8HMK4</accession>
<feature type="region of interest" description="Disordered" evidence="1">
    <location>
        <begin position="264"/>
        <end position="313"/>
    </location>
</feature>
<sequence length="313" mass="33759">MTEVADGPAWTLLQGAVKGRNKKYTQDSWAARKGIGGDGVLLVVADGHGSKAHYRSDLGSRWAVEAFIACAEVLAQDVARRGGDESHWPAVLAAARGLPQQIVHHWRHRVAMFEANSPADGTWPRARGAGLDTIPYGSTLVGAIVVGRLLLCWKLGDGDIVLVDETGEPFVPLYDGPELGDEADSLCQAEAWRQMRIHWQRLPADRHTAVLISTDGLSKSFTDHSGFVSFAEGLRDRARDQGLDVVQGQLASWLERAASFSGDDSTLVGAFPSERYAPTADAGRDRPAPAQPSDRPGRQPDPPHQLDTEGTTS</sequence>
<dbReference type="EMBL" id="JBHSBB010000010">
    <property type="protein sequence ID" value="MFC4032826.1"/>
    <property type="molecule type" value="Genomic_DNA"/>
</dbReference>
<dbReference type="InterPro" id="IPR036457">
    <property type="entry name" value="PPM-type-like_dom_sf"/>
</dbReference>
<dbReference type="Gene3D" id="3.60.40.10">
    <property type="entry name" value="PPM-type phosphatase domain"/>
    <property type="match status" value="1"/>
</dbReference>
<keyword evidence="4" id="KW-1185">Reference proteome</keyword>
<dbReference type="Pfam" id="PF13672">
    <property type="entry name" value="PP2C_2"/>
    <property type="match status" value="1"/>
</dbReference>
<dbReference type="Proteomes" id="UP001595765">
    <property type="component" value="Unassembled WGS sequence"/>
</dbReference>
<evidence type="ECO:0000256" key="1">
    <source>
        <dbReference type="SAM" id="MobiDB-lite"/>
    </source>
</evidence>
<name>A0ABV8HMK4_9ACTN</name>
<dbReference type="RefSeq" id="WP_386429921.1">
    <property type="nucleotide sequence ID" value="NZ_JBHSBB010000010.1"/>
</dbReference>
<feature type="domain" description="PPM-type phosphatase" evidence="2">
    <location>
        <begin position="19"/>
        <end position="255"/>
    </location>
</feature>
<dbReference type="SUPFAM" id="SSF81606">
    <property type="entry name" value="PP2C-like"/>
    <property type="match status" value="1"/>
</dbReference>
<proteinExistence type="predicted"/>
<evidence type="ECO:0000313" key="3">
    <source>
        <dbReference type="EMBL" id="MFC4032826.1"/>
    </source>
</evidence>
<evidence type="ECO:0000259" key="2">
    <source>
        <dbReference type="Pfam" id="PF13672"/>
    </source>
</evidence>
<organism evidence="3 4">
    <name type="scientific">Streptomyces polygonati</name>
    <dbReference type="NCBI Taxonomy" id="1617087"/>
    <lineage>
        <taxon>Bacteria</taxon>
        <taxon>Bacillati</taxon>
        <taxon>Actinomycetota</taxon>
        <taxon>Actinomycetes</taxon>
        <taxon>Kitasatosporales</taxon>
        <taxon>Streptomycetaceae</taxon>
        <taxon>Streptomyces</taxon>
    </lineage>
</organism>
<gene>
    <name evidence="3" type="ORF">ACFO3J_15200</name>
</gene>
<evidence type="ECO:0000313" key="4">
    <source>
        <dbReference type="Proteomes" id="UP001595765"/>
    </source>
</evidence>
<comment type="caution">
    <text evidence="3">The sequence shown here is derived from an EMBL/GenBank/DDBJ whole genome shotgun (WGS) entry which is preliminary data.</text>
</comment>
<protein>
    <submittedName>
        <fullName evidence="3">Protein phosphatase 2C domain-containing protein</fullName>
    </submittedName>
</protein>
<dbReference type="InterPro" id="IPR001932">
    <property type="entry name" value="PPM-type_phosphatase-like_dom"/>
</dbReference>